<dbReference type="InterPro" id="IPR014162">
    <property type="entry name" value="CpoB_C"/>
</dbReference>
<keyword evidence="6" id="KW-1185">Reference proteome</keyword>
<dbReference type="PROSITE" id="PS50005">
    <property type="entry name" value="TPR"/>
    <property type="match status" value="1"/>
</dbReference>
<dbReference type="Proteomes" id="UP000078558">
    <property type="component" value="Chromosome I"/>
</dbReference>
<keyword evidence="2" id="KW-0802">TPR repeat</keyword>
<protein>
    <recommendedName>
        <fullName evidence="1">Cell division coordinator CpoB</fullName>
    </recommendedName>
</protein>
<dbReference type="Gene3D" id="1.25.40.10">
    <property type="entry name" value="Tetratricopeptide repeat domain"/>
    <property type="match status" value="1"/>
</dbReference>
<keyword evidence="4" id="KW-0808">Transferase</keyword>
<evidence type="ECO:0000313" key="4">
    <source>
        <dbReference type="EMBL" id="SBT25207.1"/>
    </source>
</evidence>
<reference evidence="5 6" key="2">
    <citation type="submission" date="2017-08" db="EMBL/GenBank/DDBJ databases">
        <authorList>
            <person name="de Groot N.N."/>
        </authorList>
    </citation>
    <scope>NUCLEOTIDE SEQUENCE [LARGE SCALE GENOMIC DNA]</scope>
    <source>
        <strain evidence="5">Orrdi1</strain>
    </source>
</reference>
<dbReference type="OrthoDB" id="8525418at2"/>
<evidence type="ECO:0000313" key="6">
    <source>
        <dbReference type="Proteomes" id="UP000078558"/>
    </source>
</evidence>
<keyword evidence="1" id="KW-0574">Periplasm</keyword>
<dbReference type="InterPro" id="IPR034706">
    <property type="entry name" value="CpoB"/>
</dbReference>
<dbReference type="GO" id="GO:0016740">
    <property type="term" value="F:transferase activity"/>
    <property type="evidence" value="ECO:0007669"/>
    <property type="project" value="UniProtKB-KW"/>
</dbReference>
<dbReference type="KEGG" id="odi:ODI_R0899"/>
<dbReference type="AlphaFoldDB" id="A0A1C3K1E6"/>
<evidence type="ECO:0000313" key="5">
    <source>
        <dbReference type="EMBL" id="SOE47541.1"/>
    </source>
</evidence>
<dbReference type="Pfam" id="PF13174">
    <property type="entry name" value="TPR_6"/>
    <property type="match status" value="1"/>
</dbReference>
<proteinExistence type="inferred from homology"/>
<keyword evidence="1" id="KW-0131">Cell cycle</keyword>
<dbReference type="EMBL" id="LT907988">
    <property type="protein sequence ID" value="SOE47541.1"/>
    <property type="molecule type" value="Genomic_DNA"/>
</dbReference>
<comment type="subcellular location">
    <subcellularLocation>
        <location evidence="1">Periplasm</location>
    </subcellularLocation>
</comment>
<dbReference type="InterPro" id="IPR019734">
    <property type="entry name" value="TPR_rpt"/>
</dbReference>
<keyword evidence="1" id="KW-0732">Signal</keyword>
<organism evidence="4 6">
    <name type="scientific">Orrella dioscoreae</name>
    <dbReference type="NCBI Taxonomy" id="1851544"/>
    <lineage>
        <taxon>Bacteria</taxon>
        <taxon>Pseudomonadati</taxon>
        <taxon>Pseudomonadota</taxon>
        <taxon>Betaproteobacteria</taxon>
        <taxon>Burkholderiales</taxon>
        <taxon>Alcaligenaceae</taxon>
        <taxon>Orrella</taxon>
    </lineage>
</organism>
<name>A0A1C3K1E6_9BURK</name>
<feature type="region of interest" description="Disordered" evidence="3">
    <location>
        <begin position="87"/>
        <end position="107"/>
    </location>
</feature>
<dbReference type="NCBIfam" id="TIGR02795">
    <property type="entry name" value="tol_pal_ybgF"/>
    <property type="match status" value="1"/>
</dbReference>
<dbReference type="InterPro" id="IPR011990">
    <property type="entry name" value="TPR-like_helical_dom_sf"/>
</dbReference>
<dbReference type="HAMAP" id="MF_02066">
    <property type="entry name" value="CpoB"/>
    <property type="match status" value="1"/>
</dbReference>
<evidence type="ECO:0000256" key="1">
    <source>
        <dbReference type="HAMAP-Rule" id="MF_02066"/>
    </source>
</evidence>
<evidence type="ECO:0000256" key="2">
    <source>
        <dbReference type="PROSITE-ProRule" id="PRU00339"/>
    </source>
</evidence>
<sequence length="228" mass="24763" precursor="true">MRASALTPFISRTLLATSLAAAALVSAPAHAFSDDEARRAILELRQQIKQITEQNQRATLQLAGQIDALQLEVMRLRDQVELASRPVPTAQGQQQGRGGQQAVADPQEQGTYEGAIDLFRKGQYKEAAEALSAFVALYPQSELTPTAEFYLGSSHYALKDFKGAISQLQNMVQTHPDNDRAPDALLVVAGGQIELNDRAAAKATLQRIVRDYPQTPAADTAGKRLQLL</sequence>
<dbReference type="EMBL" id="FLRC01000015">
    <property type="protein sequence ID" value="SBT25207.1"/>
    <property type="molecule type" value="Genomic_DNA"/>
</dbReference>
<comment type="function">
    <text evidence="1">Mediates coordination of peptidoglycan synthesis and outer membrane constriction during cell division.</text>
</comment>
<feature type="chain" id="PRO_5015205313" description="Cell division coordinator CpoB" evidence="1">
    <location>
        <begin position="32"/>
        <end position="228"/>
    </location>
</feature>
<accession>A0A1C3K1E6</accession>
<keyword evidence="1" id="KW-0175">Coiled coil</keyword>
<dbReference type="Pfam" id="PF13432">
    <property type="entry name" value="TPR_16"/>
    <property type="match status" value="1"/>
</dbReference>
<gene>
    <name evidence="1" type="primary">cpoB</name>
    <name evidence="4" type="ORF">ODI_00306</name>
    <name evidence="5" type="ORF">ODI_R0899</name>
</gene>
<evidence type="ECO:0000256" key="3">
    <source>
        <dbReference type="SAM" id="MobiDB-lite"/>
    </source>
</evidence>
<dbReference type="SUPFAM" id="SSF48452">
    <property type="entry name" value="TPR-like"/>
    <property type="match status" value="1"/>
</dbReference>
<feature type="repeat" description="TPR" evidence="2">
    <location>
        <begin position="145"/>
        <end position="178"/>
    </location>
</feature>
<feature type="signal peptide" evidence="1">
    <location>
        <begin position="1"/>
        <end position="31"/>
    </location>
</feature>
<feature type="coiled-coil region" evidence="1">
    <location>
        <begin position="34"/>
        <end position="61"/>
    </location>
</feature>
<dbReference type="GO" id="GO:0030288">
    <property type="term" value="C:outer membrane-bounded periplasmic space"/>
    <property type="evidence" value="ECO:0007669"/>
    <property type="project" value="UniProtKB-UniRule"/>
</dbReference>
<dbReference type="RefSeq" id="WP_067752733.1">
    <property type="nucleotide sequence ID" value="NZ_LT907988.1"/>
</dbReference>
<dbReference type="GO" id="GO:0043093">
    <property type="term" value="P:FtsZ-dependent cytokinesis"/>
    <property type="evidence" value="ECO:0007669"/>
    <property type="project" value="UniProtKB-UniRule"/>
</dbReference>
<dbReference type="STRING" id="1851544.ODI_00306"/>
<reference evidence="4 6" key="1">
    <citation type="submission" date="2016-06" db="EMBL/GenBank/DDBJ databases">
        <authorList>
            <person name="Kjaerup R.B."/>
            <person name="Dalgaard T.S."/>
            <person name="Juul-Madsen H.R."/>
        </authorList>
    </citation>
    <scope>NUCLEOTIDE SEQUENCE [LARGE SCALE GENOMIC DNA]</scope>
    <source>
        <strain evidence="4">Orrdi1</strain>
    </source>
</reference>
<comment type="similarity">
    <text evidence="1">Belongs to the CpoB family.</text>
</comment>
<keyword evidence="1" id="KW-0132">Cell division</keyword>